<dbReference type="InterPro" id="IPR022409">
    <property type="entry name" value="PKD/Chitinase_dom"/>
</dbReference>
<dbReference type="RefSeq" id="WP_170224411.1">
    <property type="nucleotide sequence ID" value="NZ_RCDD01000002.1"/>
</dbReference>
<feature type="domain" description="PKD" evidence="2">
    <location>
        <begin position="316"/>
        <end position="363"/>
    </location>
</feature>
<keyword evidence="4" id="KW-1185">Reference proteome</keyword>
<gene>
    <name evidence="3" type="ORF">CLV68_3398</name>
</gene>
<feature type="signal peptide" evidence="1">
    <location>
        <begin position="1"/>
        <end position="30"/>
    </location>
</feature>
<organism evidence="3 4">
    <name type="scientific">Actinokineospora cianjurensis</name>
    <dbReference type="NCBI Taxonomy" id="585224"/>
    <lineage>
        <taxon>Bacteria</taxon>
        <taxon>Bacillati</taxon>
        <taxon>Actinomycetota</taxon>
        <taxon>Actinomycetes</taxon>
        <taxon>Pseudonocardiales</taxon>
        <taxon>Pseudonocardiaceae</taxon>
        <taxon>Actinokineospora</taxon>
    </lineage>
</organism>
<evidence type="ECO:0000313" key="4">
    <source>
        <dbReference type="Proteomes" id="UP000282454"/>
    </source>
</evidence>
<dbReference type="InterPro" id="IPR035986">
    <property type="entry name" value="PKD_dom_sf"/>
</dbReference>
<dbReference type="Pfam" id="PF18911">
    <property type="entry name" value="PKD_4"/>
    <property type="match status" value="1"/>
</dbReference>
<dbReference type="InterPro" id="IPR000601">
    <property type="entry name" value="PKD_dom"/>
</dbReference>
<dbReference type="EMBL" id="RCDD01000002">
    <property type="protein sequence ID" value="RLK58917.1"/>
    <property type="molecule type" value="Genomic_DNA"/>
</dbReference>
<dbReference type="InterPro" id="IPR006311">
    <property type="entry name" value="TAT_signal"/>
</dbReference>
<dbReference type="AlphaFoldDB" id="A0A421B3H4"/>
<dbReference type="CDD" id="cd00146">
    <property type="entry name" value="PKD"/>
    <property type="match status" value="1"/>
</dbReference>
<evidence type="ECO:0000259" key="2">
    <source>
        <dbReference type="PROSITE" id="PS50093"/>
    </source>
</evidence>
<dbReference type="PROSITE" id="PS51318">
    <property type="entry name" value="TAT"/>
    <property type="match status" value="1"/>
</dbReference>
<sequence length="482" mass="51026">MTTRGTRLRLAATAVAALAAAALAPGTAHAAPPSNDDFDNATAITLPFTEQVDPREATRAPDDPNSCLHPANGTAWYSFTSTVDTTLALDFHRAYVDTGVYTGTRGALALVPRSCSTGSEIRELDARAGVTYYLSVAANSWSWPFQFTAEVVPQPANDHFAAAETIGALPFTGQVKLAAATVEAGEPTASCDHNPGSPSVWYEYTPVETGSLVLSADAWADHNAVAAVYTGPERTELACVHSHHGILRAEAGRTLHIQFTAANAGADDVVLGLRAAEVLRPALQVSPEGASIHDEVRFDNTSQDPEGYGTSIERLDFGDGTPVVAPDRSYVYHRYAADGDYTARLTVASLGGRTATITKTIPIRTHDVAITGFDVPTAARVDATKPIDVTLANGNYTETVKVTLYRGTATGFQPVTSLTKTIRPNRTTRFPFTYTFTAADLTEGTIVFKATAEPTTRDALPSDNTVIAPATRVRKAAPQGAS</sequence>
<dbReference type="GO" id="GO:0005975">
    <property type="term" value="P:carbohydrate metabolic process"/>
    <property type="evidence" value="ECO:0007669"/>
    <property type="project" value="UniProtKB-ARBA"/>
</dbReference>
<dbReference type="Pfam" id="PF23759">
    <property type="entry name" value="GBD_T9SS_assoc"/>
    <property type="match status" value="1"/>
</dbReference>
<dbReference type="InterPro" id="IPR013783">
    <property type="entry name" value="Ig-like_fold"/>
</dbReference>
<accession>A0A421B3H4</accession>
<name>A0A421B3H4_9PSEU</name>
<feature type="chain" id="PRO_5019447326" evidence="1">
    <location>
        <begin position="31"/>
        <end position="482"/>
    </location>
</feature>
<proteinExistence type="predicted"/>
<dbReference type="Proteomes" id="UP000282454">
    <property type="component" value="Unassembled WGS sequence"/>
</dbReference>
<evidence type="ECO:0000256" key="1">
    <source>
        <dbReference type="SAM" id="SignalP"/>
    </source>
</evidence>
<dbReference type="SMART" id="SM00089">
    <property type="entry name" value="PKD"/>
    <property type="match status" value="1"/>
</dbReference>
<comment type="caution">
    <text evidence="3">The sequence shown here is derived from an EMBL/GenBank/DDBJ whole genome shotgun (WGS) entry which is preliminary data.</text>
</comment>
<evidence type="ECO:0000313" key="3">
    <source>
        <dbReference type="EMBL" id="RLK58917.1"/>
    </source>
</evidence>
<dbReference type="Gene3D" id="2.60.40.10">
    <property type="entry name" value="Immunoglobulins"/>
    <property type="match status" value="1"/>
</dbReference>
<dbReference type="SUPFAM" id="SSF49299">
    <property type="entry name" value="PKD domain"/>
    <property type="match status" value="1"/>
</dbReference>
<keyword evidence="1" id="KW-0732">Signal</keyword>
<dbReference type="PROSITE" id="PS50093">
    <property type="entry name" value="PKD"/>
    <property type="match status" value="1"/>
</dbReference>
<protein>
    <submittedName>
        <fullName evidence="3">PKD domain-containing protein</fullName>
    </submittedName>
</protein>
<reference evidence="3 4" key="1">
    <citation type="submission" date="2018-10" db="EMBL/GenBank/DDBJ databases">
        <title>Genomic Encyclopedia of Archaeal and Bacterial Type Strains, Phase II (KMG-II): from individual species to whole genera.</title>
        <authorList>
            <person name="Goeker M."/>
        </authorList>
    </citation>
    <scope>NUCLEOTIDE SEQUENCE [LARGE SCALE GENOMIC DNA]</scope>
    <source>
        <strain evidence="3 4">DSM 45657</strain>
    </source>
</reference>
<dbReference type="InterPro" id="IPR056600">
    <property type="entry name" value="GBD_T9SS_assoc"/>
</dbReference>